<dbReference type="AlphaFoldDB" id="A0A2T3IKM9"/>
<organism evidence="1 2">
    <name type="scientific">Photobacterium aquimaris</name>
    <dbReference type="NCBI Taxonomy" id="512643"/>
    <lineage>
        <taxon>Bacteria</taxon>
        <taxon>Pseudomonadati</taxon>
        <taxon>Pseudomonadota</taxon>
        <taxon>Gammaproteobacteria</taxon>
        <taxon>Vibrionales</taxon>
        <taxon>Vibrionaceae</taxon>
        <taxon>Photobacterium</taxon>
    </lineage>
</organism>
<reference evidence="1 2" key="1">
    <citation type="submission" date="2018-03" db="EMBL/GenBank/DDBJ databases">
        <title>Whole genome sequencing of Histamine producing bacteria.</title>
        <authorList>
            <person name="Butler K."/>
        </authorList>
    </citation>
    <scope>NUCLEOTIDE SEQUENCE [LARGE SCALE GENOMIC DNA]</scope>
    <source>
        <strain evidence="1 2">BS2</strain>
    </source>
</reference>
<comment type="caution">
    <text evidence="1">The sequence shown here is derived from an EMBL/GenBank/DDBJ whole genome shotgun (WGS) entry which is preliminary data.</text>
</comment>
<gene>
    <name evidence="1" type="primary">cas7u</name>
    <name evidence="1" type="ORF">CTM88_09810</name>
</gene>
<protein>
    <submittedName>
        <fullName evidence="1">Type I-U CRISPR-associated protein Cas7</fullName>
    </submittedName>
</protein>
<accession>A0A2T3IKM9</accession>
<dbReference type="Pfam" id="PF09617">
    <property type="entry name" value="Cas_GSU0053"/>
    <property type="match status" value="1"/>
</dbReference>
<name>A0A2T3IKM9_9GAMM</name>
<dbReference type="EMBL" id="PYMK01000009">
    <property type="protein sequence ID" value="PSU28911.1"/>
    <property type="molecule type" value="Genomic_DNA"/>
</dbReference>
<evidence type="ECO:0000313" key="1">
    <source>
        <dbReference type="EMBL" id="PSU28911.1"/>
    </source>
</evidence>
<evidence type="ECO:0000313" key="2">
    <source>
        <dbReference type="Proteomes" id="UP000240254"/>
    </source>
</evidence>
<dbReference type="RefSeq" id="WP_065177309.1">
    <property type="nucleotide sequence ID" value="NZ_LZFA01000076.1"/>
</dbReference>
<dbReference type="Proteomes" id="UP000240254">
    <property type="component" value="Unassembled WGS sequence"/>
</dbReference>
<dbReference type="NCBIfam" id="TIGR02570">
    <property type="entry name" value="cas7_GSU0053"/>
    <property type="match status" value="1"/>
</dbReference>
<proteinExistence type="predicted"/>
<sequence length="352" mass="37959">MKIAAISVKSELKSITNSAHVYPATFADTGHNLVGLNKADGSFKAVEIDSVGSFANRMESELKNAISDILPDITTTISGRTLSVMELPHRIYDAILRDSTLDATPWRKSEVGNKILTSNPQNATALYTYAPLTLLLGGWDSHGGDAGNGVKITRSVACEIWGYDGVISKHCTQRIDPLDITSNAQKHLMVDGVLTLAPDQKAKEGKKPSELGHGDVPSKADKGVFVDRIELSGAISLTRLNRYQFPDDNGDTSPERNAAAVNVLTEIAKLGISLVLDNLDLRSGCELYSENRQFDIIYANGNRESIDVCSSTEHLKTAISLAEEHGLKFNDKPLQLMAGKALADLVARGGDL</sequence>
<dbReference type="OrthoDB" id="190628at2"/>
<dbReference type="InterPro" id="IPR013403">
    <property type="entry name" value="CRISPR-assoc_prot_Csb1/Cas7u"/>
</dbReference>